<feature type="region of interest" description="Disordered" evidence="6">
    <location>
        <begin position="411"/>
        <end position="438"/>
    </location>
</feature>
<keyword evidence="9" id="KW-1185">Reference proteome</keyword>
<evidence type="ECO:0000256" key="1">
    <source>
        <dbReference type="ARBA" id="ARBA00004141"/>
    </source>
</evidence>
<dbReference type="GO" id="GO:0007166">
    <property type="term" value="P:cell surface receptor signaling pathway"/>
    <property type="evidence" value="ECO:0007669"/>
    <property type="project" value="TreeGrafter"/>
</dbReference>
<dbReference type="EMBL" id="KB106365">
    <property type="protein sequence ID" value="ELK31170.1"/>
    <property type="molecule type" value="Genomic_DNA"/>
</dbReference>
<evidence type="ECO:0000256" key="6">
    <source>
        <dbReference type="SAM" id="MobiDB-lite"/>
    </source>
</evidence>
<keyword evidence="5 7" id="KW-0472">Membrane</keyword>
<accession>L5LYR8</accession>
<evidence type="ECO:0000256" key="2">
    <source>
        <dbReference type="ARBA" id="ARBA00009565"/>
    </source>
</evidence>
<evidence type="ECO:0000256" key="4">
    <source>
        <dbReference type="ARBA" id="ARBA00022989"/>
    </source>
</evidence>
<protein>
    <submittedName>
        <fullName evidence="8">B-lymphocyte antigen CD20</fullName>
    </submittedName>
</protein>
<sequence>MDSNTAHRPVFMVFPPEVTASEFQSTKNIATTYESTMPFFKLCTTKIKIFGMRMSQTINCFSVLAATVGIILLVFGFILDQHYLCGYSGEVSQCKAVNTLFIGLLIMLTAFSTIELLIAMSYSICSRSFDCCDCEEWIFEGEMTTPRNSMSGAFPADPTKGPIAMQPVKKIIPRKASPVVGPTQSFFMRESKALGAVQIMNGLFHIALGGLLIIHLEVYVPICVTVWYPLWGGIMYIISGSLLAAAKTNSRKRKMIMNSLSLFAAISGIILLIMDIFNITISNFFKVESLNFIKASVPYINIHNCETANPAEKNPLYVPYCYRIRTVFLSLFAVMLIFAFFQKLVTAGTVESEWKKLCSRSKADVVLLLSAEEKKEKAIEIKEDVVELTEISAQPKIEEDIEIIPVLEEEEEAAEAEVNFPEPPQDQESSPIEDDSVP</sequence>
<dbReference type="AlphaFoldDB" id="L5LYR8"/>
<feature type="transmembrane region" description="Helical" evidence="7">
    <location>
        <begin position="193"/>
        <end position="214"/>
    </location>
</feature>
<comment type="subcellular location">
    <subcellularLocation>
        <location evidence="1">Membrane</location>
        <topology evidence="1">Multi-pass membrane protein</topology>
    </subcellularLocation>
</comment>
<feature type="transmembrane region" description="Helical" evidence="7">
    <location>
        <begin position="99"/>
        <end position="119"/>
    </location>
</feature>
<dbReference type="Proteomes" id="UP000010556">
    <property type="component" value="Unassembled WGS sequence"/>
</dbReference>
<dbReference type="InterPro" id="IPR030417">
    <property type="entry name" value="MS4A"/>
</dbReference>
<evidence type="ECO:0000313" key="8">
    <source>
        <dbReference type="EMBL" id="ELK31170.1"/>
    </source>
</evidence>
<evidence type="ECO:0000256" key="7">
    <source>
        <dbReference type="SAM" id="Phobius"/>
    </source>
</evidence>
<comment type="similarity">
    <text evidence="2">Belongs to the MS4A family.</text>
</comment>
<gene>
    <name evidence="8" type="ORF">MDA_GLEAN10004064</name>
</gene>
<evidence type="ECO:0000256" key="5">
    <source>
        <dbReference type="ARBA" id="ARBA00023136"/>
    </source>
</evidence>
<feature type="transmembrane region" description="Helical" evidence="7">
    <location>
        <begin position="226"/>
        <end position="246"/>
    </location>
</feature>
<dbReference type="InterPro" id="IPR007237">
    <property type="entry name" value="CD20-like"/>
</dbReference>
<proteinExistence type="inferred from homology"/>
<organism evidence="8 9">
    <name type="scientific">Myotis davidii</name>
    <name type="common">David's myotis</name>
    <dbReference type="NCBI Taxonomy" id="225400"/>
    <lineage>
        <taxon>Eukaryota</taxon>
        <taxon>Metazoa</taxon>
        <taxon>Chordata</taxon>
        <taxon>Craniata</taxon>
        <taxon>Vertebrata</taxon>
        <taxon>Euteleostomi</taxon>
        <taxon>Mammalia</taxon>
        <taxon>Eutheria</taxon>
        <taxon>Laurasiatheria</taxon>
        <taxon>Chiroptera</taxon>
        <taxon>Yangochiroptera</taxon>
        <taxon>Vespertilionidae</taxon>
        <taxon>Myotis</taxon>
    </lineage>
</organism>
<dbReference type="eggNOG" id="ENOG502S6Z3">
    <property type="taxonomic scope" value="Eukaryota"/>
</dbReference>
<reference evidence="9" key="1">
    <citation type="journal article" date="2013" name="Science">
        <title>Comparative analysis of bat genomes provides insight into the evolution of flight and immunity.</title>
        <authorList>
            <person name="Zhang G."/>
            <person name="Cowled C."/>
            <person name="Shi Z."/>
            <person name="Huang Z."/>
            <person name="Bishop-Lilly K.A."/>
            <person name="Fang X."/>
            <person name="Wynne J.W."/>
            <person name="Xiong Z."/>
            <person name="Baker M.L."/>
            <person name="Zhao W."/>
            <person name="Tachedjian M."/>
            <person name="Zhu Y."/>
            <person name="Zhou P."/>
            <person name="Jiang X."/>
            <person name="Ng J."/>
            <person name="Yang L."/>
            <person name="Wu L."/>
            <person name="Xiao J."/>
            <person name="Feng Y."/>
            <person name="Chen Y."/>
            <person name="Sun X."/>
            <person name="Zhang Y."/>
            <person name="Marsh G.A."/>
            <person name="Crameri G."/>
            <person name="Broder C.C."/>
            <person name="Frey K.G."/>
            <person name="Wang L.F."/>
            <person name="Wang J."/>
        </authorList>
    </citation>
    <scope>NUCLEOTIDE SEQUENCE [LARGE SCALE GENOMIC DNA]</scope>
</reference>
<keyword evidence="3 7" id="KW-0812">Transmembrane</keyword>
<keyword evidence="4 7" id="KW-1133">Transmembrane helix</keyword>
<evidence type="ECO:0000313" key="9">
    <source>
        <dbReference type="Proteomes" id="UP000010556"/>
    </source>
</evidence>
<feature type="transmembrane region" description="Helical" evidence="7">
    <location>
        <begin position="58"/>
        <end position="79"/>
    </location>
</feature>
<dbReference type="GO" id="GO:0009897">
    <property type="term" value="C:external side of plasma membrane"/>
    <property type="evidence" value="ECO:0007669"/>
    <property type="project" value="TreeGrafter"/>
</dbReference>
<feature type="transmembrane region" description="Helical" evidence="7">
    <location>
        <begin position="322"/>
        <end position="341"/>
    </location>
</feature>
<dbReference type="Pfam" id="PF04103">
    <property type="entry name" value="CD20"/>
    <property type="match status" value="1"/>
</dbReference>
<dbReference type="PANTHER" id="PTHR23320">
    <property type="entry name" value="MEMBRANE-SPANNING 4-DOMAINS SUBFAMILY A MS4A -RELATED"/>
    <property type="match status" value="1"/>
</dbReference>
<evidence type="ECO:0000256" key="3">
    <source>
        <dbReference type="ARBA" id="ARBA00022692"/>
    </source>
</evidence>
<dbReference type="PANTHER" id="PTHR23320:SF79">
    <property type="entry name" value="B-LYMPHOCYTE ANTIGEN CD20"/>
    <property type="match status" value="1"/>
</dbReference>
<name>L5LYR8_MYODS</name>
<feature type="transmembrane region" description="Helical" evidence="7">
    <location>
        <begin position="258"/>
        <end position="281"/>
    </location>
</feature>